<reference evidence="4" key="1">
    <citation type="journal article" date="2012" name="Nature">
        <title>A physical, genetic and functional sequence assembly of the barley genome.</title>
        <authorList>
            <consortium name="The International Barley Genome Sequencing Consortium"/>
            <person name="Mayer K.F."/>
            <person name="Waugh R."/>
            <person name="Brown J.W."/>
            <person name="Schulman A."/>
            <person name="Langridge P."/>
            <person name="Platzer M."/>
            <person name="Fincher G.B."/>
            <person name="Muehlbauer G.J."/>
            <person name="Sato K."/>
            <person name="Close T.J."/>
            <person name="Wise R.P."/>
            <person name="Stein N."/>
        </authorList>
    </citation>
    <scope>NUCLEOTIDE SEQUENCE [LARGE SCALE GENOMIC DNA]</scope>
    <source>
        <strain evidence="4">cv. Morex</strain>
    </source>
</reference>
<dbReference type="Gene3D" id="1.10.10.60">
    <property type="entry name" value="Homeodomain-like"/>
    <property type="match status" value="1"/>
</dbReference>
<protein>
    <recommendedName>
        <fullName evidence="2">Myb/SANT-like DNA-binding domain-containing protein</fullName>
    </recommendedName>
</protein>
<feature type="compositionally biased region" description="Acidic residues" evidence="1">
    <location>
        <begin position="326"/>
        <end position="351"/>
    </location>
</feature>
<evidence type="ECO:0000256" key="1">
    <source>
        <dbReference type="SAM" id="MobiDB-lite"/>
    </source>
</evidence>
<name>A0A8I6XR57_HORVV</name>
<feature type="region of interest" description="Disordered" evidence="1">
    <location>
        <begin position="515"/>
        <end position="544"/>
    </location>
</feature>
<feature type="region of interest" description="Disordered" evidence="1">
    <location>
        <begin position="150"/>
        <end position="185"/>
    </location>
</feature>
<dbReference type="SMR" id="A0A8I6XR57"/>
<feature type="compositionally biased region" description="Low complexity" evidence="1">
    <location>
        <begin position="412"/>
        <end position="422"/>
    </location>
</feature>
<organism evidence="3 4">
    <name type="scientific">Hordeum vulgare subsp. vulgare</name>
    <name type="common">Domesticated barley</name>
    <dbReference type="NCBI Taxonomy" id="112509"/>
    <lineage>
        <taxon>Eukaryota</taxon>
        <taxon>Viridiplantae</taxon>
        <taxon>Streptophyta</taxon>
        <taxon>Embryophyta</taxon>
        <taxon>Tracheophyta</taxon>
        <taxon>Spermatophyta</taxon>
        <taxon>Magnoliopsida</taxon>
        <taxon>Liliopsida</taxon>
        <taxon>Poales</taxon>
        <taxon>Poaceae</taxon>
        <taxon>BOP clade</taxon>
        <taxon>Pooideae</taxon>
        <taxon>Triticodae</taxon>
        <taxon>Triticeae</taxon>
        <taxon>Hordeinae</taxon>
        <taxon>Hordeum</taxon>
    </lineage>
</organism>
<feature type="domain" description="Myb/SANT-like DNA-binding" evidence="2">
    <location>
        <begin position="183"/>
        <end position="236"/>
    </location>
</feature>
<accession>A0A8I6XR57</accession>
<dbReference type="InterPro" id="IPR044822">
    <property type="entry name" value="Myb_DNA-bind_4"/>
</dbReference>
<evidence type="ECO:0000313" key="4">
    <source>
        <dbReference type="Proteomes" id="UP000011116"/>
    </source>
</evidence>
<dbReference type="Pfam" id="PF13837">
    <property type="entry name" value="Myb_DNA-bind_4"/>
    <property type="match status" value="1"/>
</dbReference>
<feature type="region of interest" description="Disordered" evidence="1">
    <location>
        <begin position="39"/>
        <end position="77"/>
    </location>
</feature>
<feature type="compositionally biased region" description="Polar residues" evidence="1">
    <location>
        <begin position="532"/>
        <end position="544"/>
    </location>
</feature>
<reference evidence="3" key="2">
    <citation type="submission" date="2020-10" db="EMBL/GenBank/DDBJ databases">
        <authorList>
            <person name="Scholz U."/>
            <person name="Mascher M."/>
            <person name="Fiebig A."/>
        </authorList>
    </citation>
    <scope>NUCLEOTIDE SEQUENCE [LARGE SCALE GENOMIC DNA]</scope>
    <source>
        <strain evidence="3">cv. Morex</strain>
    </source>
</reference>
<dbReference type="PANTHER" id="PTHR46327">
    <property type="entry name" value="F16F4.11 PROTEIN-RELATED"/>
    <property type="match status" value="1"/>
</dbReference>
<dbReference type="Gramene" id="HORVU.MOREX.r3.3HG0238260.1">
    <property type="protein sequence ID" value="HORVU.MOREX.r3.3HG0238260.1.CDS1"/>
    <property type="gene ID" value="HORVU.MOREX.r3.3HG0238260"/>
</dbReference>
<dbReference type="AlphaFoldDB" id="A0A8I6XR57"/>
<dbReference type="EnsemblPlants" id="HORVU.MOREX.r3.3HG0238260.1">
    <property type="protein sequence ID" value="HORVU.MOREX.r3.3HG0238260.1.CDS1"/>
    <property type="gene ID" value="HORVU.MOREX.r3.3HG0238260"/>
</dbReference>
<proteinExistence type="predicted"/>
<evidence type="ECO:0000313" key="3">
    <source>
        <dbReference type="EnsemblPlants" id="HORVU.MOREX.r3.3HG0238260.1.CDS1"/>
    </source>
</evidence>
<reference evidence="3" key="3">
    <citation type="submission" date="2022-01" db="UniProtKB">
        <authorList>
            <consortium name="EnsemblPlants"/>
        </authorList>
    </citation>
    <scope>IDENTIFICATION</scope>
    <source>
        <strain evidence="3">subsp. vulgare</strain>
    </source>
</reference>
<feature type="region of interest" description="Disordered" evidence="1">
    <location>
        <begin position="292"/>
        <end position="422"/>
    </location>
</feature>
<evidence type="ECO:0000259" key="2">
    <source>
        <dbReference type="Pfam" id="PF13837"/>
    </source>
</evidence>
<dbReference type="Proteomes" id="UP000011116">
    <property type="component" value="Chromosome 3H"/>
</dbReference>
<feature type="compositionally biased region" description="Low complexity" evidence="1">
    <location>
        <begin position="153"/>
        <end position="184"/>
    </location>
</feature>
<sequence length="544" mass="58742">MERVDGGAAMGARGSPAGMLGMEMNHLVHQPQPQIHAASAFQQQAEHLHHGNGGGGGFQVQHHQHQAMPVRQQHSQPSYAAYVAPPSRAVKAHEEEEMGNGVGNGGGVVQQPGAGAGAAACLWTRMKWTDAMVRLLIALVYNAGDDVEGVSAGGKAAASHPHGKASASAAAAHGGHGLQAAAQQKKGKWKSVSNAMLENGFSVSPQQCEDKFNDLNKRYKRVVDLLGRGKACRVVENPALLDAMAELTAKAKEEARKLLSSKHLFFREMCTYHNPPGAGAVASHGAEDGADCFHHPRPATVPGAANSSAGPQAVAMVNSSTRSEGDSEDDVLSSKEAEEEEEDDYDLDDVEEKAQGTKRRGGRVDDGNGFHNYGGHNKRRRGESSATTVGEDGEEDGNNKPARRRSSTSAMQQLQRELAAAAAAAGGDQQQLRQWMQRRALEVEKQQLEYEVHEYALQKQRHKWEQFKASKEWDMESERLRIQRRRVDGQRMLMALQQKEFDLDIAEAYNYSSSVDHLPGAQTPPPAGLHQQPGSSPSTTGHPN</sequence>
<gene>
    <name evidence="3" type="primary">LOC123442960</name>
</gene>
<keyword evidence="4" id="KW-1185">Reference proteome</keyword>
<dbReference type="PANTHER" id="PTHR46327:SF2">
    <property type="entry name" value="SEQUENCE-SPECIFIC DNA BINDING TRANSCRIPTION FACTOR"/>
    <property type="match status" value="1"/>
</dbReference>